<feature type="binding site" evidence="6">
    <location>
        <position position="149"/>
    </location>
    <ligand>
        <name>ATP</name>
        <dbReference type="ChEBI" id="CHEBI:30616"/>
    </ligand>
</feature>
<evidence type="ECO:0000256" key="6">
    <source>
        <dbReference type="PROSITE-ProRule" id="PRU10141"/>
    </source>
</evidence>
<organism evidence="8">
    <name type="scientific">Hanusia phi</name>
    <dbReference type="NCBI Taxonomy" id="3032"/>
    <lineage>
        <taxon>Eukaryota</taxon>
        <taxon>Cryptophyceae</taxon>
        <taxon>Pyrenomonadales</taxon>
        <taxon>Geminigeraceae</taxon>
        <taxon>Hanusia</taxon>
    </lineage>
</organism>
<evidence type="ECO:0000256" key="3">
    <source>
        <dbReference type="ARBA" id="ARBA00022741"/>
    </source>
</evidence>
<dbReference type="SUPFAM" id="SSF56112">
    <property type="entry name" value="Protein kinase-like (PK-like)"/>
    <property type="match status" value="1"/>
</dbReference>
<dbReference type="PROSITE" id="PS00107">
    <property type="entry name" value="PROTEIN_KINASE_ATP"/>
    <property type="match status" value="1"/>
</dbReference>
<dbReference type="AlphaFoldDB" id="A0A7S0HN23"/>
<dbReference type="PROSITE" id="PS50011">
    <property type="entry name" value="PROTEIN_KINASE_DOM"/>
    <property type="match status" value="1"/>
</dbReference>
<dbReference type="GO" id="GO:2001070">
    <property type="term" value="F:starch binding"/>
    <property type="evidence" value="ECO:0007669"/>
    <property type="project" value="InterPro"/>
</dbReference>
<dbReference type="Gene3D" id="1.10.510.10">
    <property type="entry name" value="Transferase(Phosphotransferase) domain 1"/>
    <property type="match status" value="1"/>
</dbReference>
<dbReference type="Gene3D" id="2.60.40.10">
    <property type="entry name" value="Immunoglobulins"/>
    <property type="match status" value="1"/>
</dbReference>
<evidence type="ECO:0000256" key="4">
    <source>
        <dbReference type="ARBA" id="ARBA00022777"/>
    </source>
</evidence>
<name>A0A7S0HN23_9CRYP</name>
<dbReference type="InterPro" id="IPR008271">
    <property type="entry name" value="Ser/Thr_kinase_AS"/>
</dbReference>
<dbReference type="InterPro" id="IPR000719">
    <property type="entry name" value="Prot_kinase_dom"/>
</dbReference>
<dbReference type="PANTHER" id="PTHR24346">
    <property type="entry name" value="MAP/MICROTUBULE AFFINITY-REGULATING KINASE"/>
    <property type="match status" value="1"/>
</dbReference>
<reference evidence="8" key="1">
    <citation type="submission" date="2021-01" db="EMBL/GenBank/DDBJ databases">
        <authorList>
            <person name="Corre E."/>
            <person name="Pelletier E."/>
            <person name="Niang G."/>
            <person name="Scheremetjew M."/>
            <person name="Finn R."/>
            <person name="Kale V."/>
            <person name="Holt S."/>
            <person name="Cochrane G."/>
            <person name="Meng A."/>
            <person name="Brown T."/>
            <person name="Cohen L."/>
        </authorList>
    </citation>
    <scope>NUCLEOTIDE SEQUENCE</scope>
    <source>
        <strain evidence="8">CCMP325</strain>
    </source>
</reference>
<dbReference type="InterPro" id="IPR011009">
    <property type="entry name" value="Kinase-like_dom_sf"/>
</dbReference>
<dbReference type="Pfam" id="PF00069">
    <property type="entry name" value="Pkinase"/>
    <property type="match status" value="1"/>
</dbReference>
<evidence type="ECO:0000256" key="5">
    <source>
        <dbReference type="ARBA" id="ARBA00022840"/>
    </source>
</evidence>
<dbReference type="SMART" id="SM00220">
    <property type="entry name" value="S_TKc"/>
    <property type="match status" value="1"/>
</dbReference>
<keyword evidence="1" id="KW-0723">Serine/threonine-protein kinase</keyword>
<dbReference type="GO" id="GO:0005737">
    <property type="term" value="C:cytoplasm"/>
    <property type="evidence" value="ECO:0007669"/>
    <property type="project" value="TreeGrafter"/>
</dbReference>
<dbReference type="GO" id="GO:0005524">
    <property type="term" value="F:ATP binding"/>
    <property type="evidence" value="ECO:0007669"/>
    <property type="project" value="UniProtKB-UniRule"/>
</dbReference>
<keyword evidence="5 6" id="KW-0067">ATP-binding</keyword>
<dbReference type="InterPro" id="IPR017441">
    <property type="entry name" value="Protein_kinase_ATP_BS"/>
</dbReference>
<dbReference type="GO" id="GO:0004674">
    <property type="term" value="F:protein serine/threonine kinase activity"/>
    <property type="evidence" value="ECO:0007669"/>
    <property type="project" value="UniProtKB-KW"/>
</dbReference>
<dbReference type="PANTHER" id="PTHR24346:SF82">
    <property type="entry name" value="KP78A-RELATED"/>
    <property type="match status" value="1"/>
</dbReference>
<dbReference type="InterPro" id="IPR013783">
    <property type="entry name" value="Ig-like_fold"/>
</dbReference>
<dbReference type="SMART" id="SM01066">
    <property type="entry name" value="CBM_25"/>
    <property type="match status" value="1"/>
</dbReference>
<evidence type="ECO:0000256" key="1">
    <source>
        <dbReference type="ARBA" id="ARBA00022527"/>
    </source>
</evidence>
<keyword evidence="4" id="KW-0418">Kinase</keyword>
<keyword evidence="2" id="KW-0808">Transferase</keyword>
<feature type="domain" description="Protein kinase" evidence="7">
    <location>
        <begin position="120"/>
        <end position="384"/>
    </location>
</feature>
<evidence type="ECO:0000259" key="7">
    <source>
        <dbReference type="PROSITE" id="PS50011"/>
    </source>
</evidence>
<accession>A0A7S0HN23</accession>
<sequence>MGSASASSERALRIAEEITSLELDREGSGIDSLSGADDDECEDLALLRTKSELIMKLCHLSLTFLMGTHSRLGVESPVRILCQSEKKDAILSKICSLIAKDEQAAYRSYIEKFGGDIKAYRFEQRVGAGTFGKVYRGVHKQTGYTVAIKALDKTRIKDKRMSEKVMRETRILHLLSQDGHPHVVRLFEFIETPTKYFMVMTHCPGGDFFDFLAYRGHVTESEARVLFLQILSGVEFCHNHKVVHRDLKPENILIDAECNIKLADFSLANIVQLINTRDDMFFEKLKTSCGSPNYAAPEIVSGVEYSGFAVDIWSLGVILYSLVCGMLPFDDDNPVILFKQIKSGNYPPPPPHLSQDLQDLLAKMLTVDPKRRATIAQVRANPWCKQRDFVCRKTLLAYGPVERVDDPNASDDSDEEIAMMVANDKKKNALPELERRVSSKTSIGENPGTIEIYYKSSWKKTFLHHTIKGVECWMPLPGEAMQKSNHPSFPSPPWRWLSVTREKWGLTGITFAFNDGTGKWDNNGSPFKNYHADKPGVYWIDQDGSVVPVDERLPPSAL</sequence>
<protein>
    <recommendedName>
        <fullName evidence="7">Protein kinase domain-containing protein</fullName>
    </recommendedName>
</protein>
<evidence type="ECO:0000313" key="8">
    <source>
        <dbReference type="EMBL" id="CAD8491934.1"/>
    </source>
</evidence>
<dbReference type="PROSITE" id="PS00108">
    <property type="entry name" value="PROTEIN_KINASE_ST"/>
    <property type="match status" value="1"/>
</dbReference>
<gene>
    <name evidence="8" type="ORF">HPHI1048_LOCUS14751</name>
</gene>
<dbReference type="FunFam" id="1.10.510.10:FF:000571">
    <property type="entry name" value="Maternal embryonic leucine zipper kinase"/>
    <property type="match status" value="1"/>
</dbReference>
<dbReference type="GO" id="GO:0035556">
    <property type="term" value="P:intracellular signal transduction"/>
    <property type="evidence" value="ECO:0007669"/>
    <property type="project" value="TreeGrafter"/>
</dbReference>
<dbReference type="EMBL" id="HBEO01021795">
    <property type="protein sequence ID" value="CAD8491934.1"/>
    <property type="molecule type" value="Transcribed_RNA"/>
</dbReference>
<dbReference type="InterPro" id="IPR005085">
    <property type="entry name" value="CBM25"/>
</dbReference>
<dbReference type="FunFam" id="3.30.200.20:FF:000042">
    <property type="entry name" value="Aurora kinase A"/>
    <property type="match status" value="1"/>
</dbReference>
<keyword evidence="3 6" id="KW-0547">Nucleotide-binding</keyword>
<proteinExistence type="predicted"/>
<evidence type="ECO:0000256" key="2">
    <source>
        <dbReference type="ARBA" id="ARBA00022679"/>
    </source>
</evidence>